<name>A0A1S3UB56_VIGRR</name>
<feature type="region of interest" description="Disordered" evidence="1">
    <location>
        <begin position="29"/>
        <end position="61"/>
    </location>
</feature>
<dbReference type="KEGG" id="vra:106763598"/>
<evidence type="ECO:0000313" key="2">
    <source>
        <dbReference type="Proteomes" id="UP000087766"/>
    </source>
</evidence>
<dbReference type="InterPro" id="IPR021109">
    <property type="entry name" value="Peptidase_aspartic_dom_sf"/>
</dbReference>
<protein>
    <submittedName>
        <fullName evidence="3">Uncharacterized protein LOC106763598</fullName>
    </submittedName>
</protein>
<dbReference type="RefSeq" id="XP_014503256.1">
    <property type="nucleotide sequence ID" value="XM_014647770.1"/>
</dbReference>
<keyword evidence="2" id="KW-1185">Reference proteome</keyword>
<dbReference type="CDD" id="cd00303">
    <property type="entry name" value="retropepsin_like"/>
    <property type="match status" value="1"/>
</dbReference>
<feature type="region of interest" description="Disordered" evidence="1">
    <location>
        <begin position="138"/>
        <end position="230"/>
    </location>
</feature>
<organism evidence="2 3">
    <name type="scientific">Vigna radiata var. radiata</name>
    <name type="common">Mung bean</name>
    <name type="synonym">Phaseolus aureus</name>
    <dbReference type="NCBI Taxonomy" id="3916"/>
    <lineage>
        <taxon>Eukaryota</taxon>
        <taxon>Viridiplantae</taxon>
        <taxon>Streptophyta</taxon>
        <taxon>Embryophyta</taxon>
        <taxon>Tracheophyta</taxon>
        <taxon>Spermatophyta</taxon>
        <taxon>Magnoliopsida</taxon>
        <taxon>eudicotyledons</taxon>
        <taxon>Gunneridae</taxon>
        <taxon>Pentapetalae</taxon>
        <taxon>rosids</taxon>
        <taxon>fabids</taxon>
        <taxon>Fabales</taxon>
        <taxon>Fabaceae</taxon>
        <taxon>Papilionoideae</taxon>
        <taxon>50 kb inversion clade</taxon>
        <taxon>NPAAA clade</taxon>
        <taxon>indigoferoid/millettioid clade</taxon>
        <taxon>Phaseoleae</taxon>
        <taxon>Vigna</taxon>
    </lineage>
</organism>
<gene>
    <name evidence="3" type="primary">LOC106763598</name>
</gene>
<reference evidence="2" key="1">
    <citation type="journal article" date="2014" name="Nat. Commun.">
        <title>Genome sequence of mungbean and insights into evolution within Vigna species.</title>
        <authorList>
            <person name="Kang Y.J."/>
            <person name="Kim S.K."/>
            <person name="Kim M.Y."/>
            <person name="Lestari P."/>
            <person name="Kim K.H."/>
            <person name="Ha B.K."/>
            <person name="Jun T.H."/>
            <person name="Hwang W.J."/>
            <person name="Lee T."/>
            <person name="Lee J."/>
            <person name="Shim S."/>
            <person name="Yoon M.Y."/>
            <person name="Jang Y.E."/>
            <person name="Han K.S."/>
            <person name="Taeprayoon P."/>
            <person name="Yoon N."/>
            <person name="Somta P."/>
            <person name="Tanya P."/>
            <person name="Kim K.S."/>
            <person name="Gwag J.G."/>
            <person name="Moon J.K."/>
            <person name="Lee Y.H."/>
            <person name="Park B.S."/>
            <person name="Bombarely A."/>
            <person name="Doyle J.J."/>
            <person name="Jackson S.A."/>
            <person name="Schafleitner R."/>
            <person name="Srinives P."/>
            <person name="Varshney R.K."/>
            <person name="Lee S.H."/>
        </authorList>
    </citation>
    <scope>NUCLEOTIDE SEQUENCE [LARGE SCALE GENOMIC DNA]</scope>
    <source>
        <strain evidence="2">cv. VC1973A</strain>
    </source>
</reference>
<sequence length="432" mass="49068">MDRYQKMVRRVKGLNVELALQYVMPALRPGPFKDSEAKETVEGKRSDGPTRPGGFRPREAPWGAKFQQYTPLNAPPARILQEALSVNLIPPLKKRPTPPGADGNKHCLYHQNMGHTTEECVTLRDQIEELIRAGHLKQYVKTAPNEPPRGRPPSPDTRKDRDRGQSRQPRRLDNQSRYEERRHRSRSRSRDRPIRGRNNTISGGFAGGGPSSSARKHHVRALRSVNSVRTARKSMPPIAFTDDDFHAPDLEQDDPMVITAEIARYEIGKVLVDQGSSANILYWKTFLQMDLSEELIVSFHEQIVGFAGERVDTRGYMVLRTRLGTGRDGDEKKVQYLLVDANTSYNVLLGRPCLNSFGAIVSTPHLTLKYPNKRQRIVVVRADQKTARECYAAGLRMYPRVPRAKVPRSEVAMTDLDPRIDTEDRMEPHEKL</sequence>
<dbReference type="PANTHER" id="PTHR33240:SF17">
    <property type="entry name" value="EUKARYOTIC PEPTIDE CHAIN RELEASE FACTOR GTP-BINDING SUBUNIT-LIKE"/>
    <property type="match status" value="1"/>
</dbReference>
<evidence type="ECO:0000313" key="3">
    <source>
        <dbReference type="RefSeq" id="XP_014503256.1"/>
    </source>
</evidence>
<dbReference type="Gene3D" id="2.40.70.10">
    <property type="entry name" value="Acid Proteases"/>
    <property type="match status" value="1"/>
</dbReference>
<dbReference type="GeneID" id="106763598"/>
<dbReference type="Proteomes" id="UP000087766">
    <property type="component" value="Chromosome 6"/>
</dbReference>
<evidence type="ECO:0000256" key="1">
    <source>
        <dbReference type="SAM" id="MobiDB-lite"/>
    </source>
</evidence>
<dbReference type="OrthoDB" id="1739701at2759"/>
<feature type="compositionally biased region" description="Basic and acidic residues" evidence="1">
    <location>
        <begin position="156"/>
        <end position="194"/>
    </location>
</feature>
<feature type="compositionally biased region" description="Pro residues" evidence="1">
    <location>
        <begin position="145"/>
        <end position="155"/>
    </location>
</feature>
<accession>A0A1S3UB56</accession>
<proteinExistence type="predicted"/>
<reference evidence="3" key="2">
    <citation type="submission" date="2025-08" db="UniProtKB">
        <authorList>
            <consortium name="RefSeq"/>
        </authorList>
    </citation>
    <scope>IDENTIFICATION</scope>
    <source>
        <tissue evidence="3">Leaf</tissue>
    </source>
</reference>
<feature type="compositionally biased region" description="Basic and acidic residues" evidence="1">
    <location>
        <begin position="31"/>
        <end position="48"/>
    </location>
</feature>
<dbReference type="AlphaFoldDB" id="A0A1S3UB56"/>
<dbReference type="PANTHER" id="PTHR33240">
    <property type="entry name" value="OS08G0508500 PROTEIN"/>
    <property type="match status" value="1"/>
</dbReference>